<dbReference type="EMBL" id="PDWN01000006">
    <property type="protein sequence ID" value="KAF1695050.1"/>
    <property type="molecule type" value="Genomic_DNA"/>
</dbReference>
<gene>
    <name evidence="1" type="ORF">CSC65_07490</name>
</gene>
<reference evidence="1 2" key="1">
    <citation type="submission" date="2017-10" db="EMBL/GenBank/DDBJ databases">
        <title>Whole genome sequencing of members of genus Pseudoxanthomonas.</title>
        <authorList>
            <person name="Kumar S."/>
            <person name="Bansal K."/>
            <person name="Kaur A."/>
            <person name="Patil P."/>
            <person name="Sharma S."/>
            <person name="Patil P.B."/>
        </authorList>
    </citation>
    <scope>NUCLEOTIDE SEQUENCE [LARGE SCALE GENOMIC DNA]</scope>
    <source>
        <strain evidence="1 2">DSM 17801</strain>
    </source>
</reference>
<proteinExistence type="predicted"/>
<accession>A0ABQ6Z849</accession>
<dbReference type="InterPro" id="IPR023614">
    <property type="entry name" value="Porin_dom_sf"/>
</dbReference>
<dbReference type="Proteomes" id="UP000788419">
    <property type="component" value="Unassembled WGS sequence"/>
</dbReference>
<dbReference type="Gene3D" id="2.40.160.10">
    <property type="entry name" value="Porin"/>
    <property type="match status" value="1"/>
</dbReference>
<sequence length="397" mass="44286">MRGSSQWRGRRSPFDSADRPMTFCFAAHPRRLVIAVALLLVTPVALAAGVPTSFTAGGVEYGAKGTLQYDVNRFGDDAGRFEDADDWRRQELYLFARKKGSFELTAGYDFEAETWGDAYLKLETAAGDFRGGQQKTLVGWEDYGYGTSSTIYLERSAAENAFYQGRRVGLEWTWNKLKNWRFALAGYSGPDLEDENEGTTFAGRVVHTPIADDTRVLHLGASASRERRDDGIARFRARPNAALTDVRLVDTGRMASDAIDRVGLEAAWRDGPLLLQAEYLVGHNDAPSGRPDFDGRGWYALASWALTGETRPYANAVFGNLKPTRDAGAVDVQLRYADLDLDDGVIRGGRQRDWTLGANWYWGKHLKLQANYVWLRTERAGVTLDPEIFEARVQVAF</sequence>
<protein>
    <submittedName>
        <fullName evidence="1">Porin</fullName>
    </submittedName>
</protein>
<dbReference type="Pfam" id="PF07396">
    <property type="entry name" value="Porin_O_P"/>
    <property type="match status" value="1"/>
</dbReference>
<dbReference type="SUPFAM" id="SSF56935">
    <property type="entry name" value="Porins"/>
    <property type="match status" value="1"/>
</dbReference>
<organism evidence="1 2">
    <name type="scientific">Pseudoxanthomonas daejeonensis</name>
    <dbReference type="NCBI Taxonomy" id="266062"/>
    <lineage>
        <taxon>Bacteria</taxon>
        <taxon>Pseudomonadati</taxon>
        <taxon>Pseudomonadota</taxon>
        <taxon>Gammaproteobacteria</taxon>
        <taxon>Lysobacterales</taxon>
        <taxon>Lysobacteraceae</taxon>
        <taxon>Pseudoxanthomonas</taxon>
    </lineage>
</organism>
<keyword evidence="2" id="KW-1185">Reference proteome</keyword>
<name>A0ABQ6Z849_9GAMM</name>
<comment type="caution">
    <text evidence="1">The sequence shown here is derived from an EMBL/GenBank/DDBJ whole genome shotgun (WGS) entry which is preliminary data.</text>
</comment>
<dbReference type="InterPro" id="IPR010870">
    <property type="entry name" value="Porin_O/P"/>
</dbReference>
<evidence type="ECO:0000313" key="2">
    <source>
        <dbReference type="Proteomes" id="UP000788419"/>
    </source>
</evidence>
<evidence type="ECO:0000313" key="1">
    <source>
        <dbReference type="EMBL" id="KAF1695050.1"/>
    </source>
</evidence>